<proteinExistence type="predicted"/>
<evidence type="ECO:0000259" key="1">
    <source>
        <dbReference type="Pfam" id="PF20236"/>
    </source>
</evidence>
<keyword evidence="3" id="KW-1185">Reference proteome</keyword>
<sequence length="169" mass="19690">MHLYLSTRSVINSTFANEDGQVLYKVETPMAAGTRVSTISMVVPDDVPQRDGEPDMHDRFAHLAEIEHHTKDYFRKEGFSRFGRNRVWTASDGREYKWLLRSMKSELVTNDSEEKTIAKSHRRSLGILGPVRPGYLEILPEGEHIVQEILITFIYVEKYRKEKERTSKY</sequence>
<organism evidence="2 3">
    <name type="scientific">Lyophyllum shimeji</name>
    <name type="common">Hon-shimeji</name>
    <name type="synonym">Tricholoma shimeji</name>
    <dbReference type="NCBI Taxonomy" id="47721"/>
    <lineage>
        <taxon>Eukaryota</taxon>
        <taxon>Fungi</taxon>
        <taxon>Dikarya</taxon>
        <taxon>Basidiomycota</taxon>
        <taxon>Agaricomycotina</taxon>
        <taxon>Agaricomycetes</taxon>
        <taxon>Agaricomycetidae</taxon>
        <taxon>Agaricales</taxon>
        <taxon>Tricholomatineae</taxon>
        <taxon>Lyophyllaceae</taxon>
        <taxon>Lyophyllum</taxon>
    </lineage>
</organism>
<gene>
    <name evidence="2" type="ORF">LshimejAT787_0212450</name>
</gene>
<comment type="caution">
    <text evidence="2">The sequence shown here is derived from an EMBL/GenBank/DDBJ whole genome shotgun (WGS) entry which is preliminary data.</text>
</comment>
<feature type="domain" description="DUF6593" evidence="1">
    <location>
        <begin position="9"/>
        <end position="162"/>
    </location>
</feature>
<protein>
    <recommendedName>
        <fullName evidence="1">DUF6593 domain-containing protein</fullName>
    </recommendedName>
</protein>
<evidence type="ECO:0000313" key="2">
    <source>
        <dbReference type="EMBL" id="GLB35680.1"/>
    </source>
</evidence>
<reference evidence="2" key="1">
    <citation type="submission" date="2022-07" db="EMBL/GenBank/DDBJ databases">
        <title>The genome of Lyophyllum shimeji provides insight into the initial evolution of ectomycorrhizal fungal genome.</title>
        <authorList>
            <person name="Kobayashi Y."/>
            <person name="Shibata T."/>
            <person name="Hirakawa H."/>
            <person name="Shigenobu S."/>
            <person name="Nishiyama T."/>
            <person name="Yamada A."/>
            <person name="Hasebe M."/>
            <person name="Kawaguchi M."/>
        </authorList>
    </citation>
    <scope>NUCLEOTIDE SEQUENCE</scope>
    <source>
        <strain evidence="2">AT787</strain>
    </source>
</reference>
<dbReference type="AlphaFoldDB" id="A0A9P3ULI5"/>
<evidence type="ECO:0000313" key="3">
    <source>
        <dbReference type="Proteomes" id="UP001063166"/>
    </source>
</evidence>
<dbReference type="Proteomes" id="UP001063166">
    <property type="component" value="Unassembled WGS sequence"/>
</dbReference>
<dbReference type="EMBL" id="BRPK01000002">
    <property type="protein sequence ID" value="GLB35680.1"/>
    <property type="molecule type" value="Genomic_DNA"/>
</dbReference>
<dbReference type="Pfam" id="PF20236">
    <property type="entry name" value="DUF6593"/>
    <property type="match status" value="1"/>
</dbReference>
<dbReference type="InterPro" id="IPR046528">
    <property type="entry name" value="DUF6593"/>
</dbReference>
<accession>A0A9P3ULI5</accession>
<dbReference type="OrthoDB" id="3360976at2759"/>
<name>A0A9P3ULI5_LYOSH</name>